<dbReference type="InterPro" id="IPR012893">
    <property type="entry name" value="HipA-like_C"/>
</dbReference>
<evidence type="ECO:0000313" key="6">
    <source>
        <dbReference type="EMBL" id="RSB60909.1"/>
    </source>
</evidence>
<evidence type="ECO:0000256" key="1">
    <source>
        <dbReference type="ARBA" id="ARBA00010164"/>
    </source>
</evidence>
<sequence length="450" mass="48761">MEILALDVRLDSSENPVGVLVRDQRGGLAFAYDRAYVSQPGAISLSLSLPLTAEPFEEAVARPFFDNLLQERDGALSDIMAREGIARDDIAGLLFHLGKDCAGALSVLPAGSPPTKVPGDYQKDYQRLEDDRLIAIVDSLHKRRRLPAGTDDPSPLAGMQSKTALTLLPDGSLAGPLPGSGAPTTHILKVPDQEHIHDGSLEYEAMRLSHAVGFSTADVSLLPLAGIEVLLVTRFDRALDRDGRVVRIHQEDFAQALGLPSALKYERRGAPGRRFDVDAVRRILDATDDPAGERELFIQATLFDLLVGNVDGHAKNFALFHEPGGRIRTSPRYDILPTRLDDTLTDELAYRIGDATTLDEISGEDFDLFLQTVGISSAAARQRLSKRYATEIATKLAGHLDRLGKGGQKPLADLIASNMRTLLGALDIEVPGPARDRDAYIGRAGGWLLS</sequence>
<dbReference type="PANTHER" id="PTHR37419">
    <property type="entry name" value="SERINE/THREONINE-PROTEIN KINASE TOXIN HIPA"/>
    <property type="match status" value="1"/>
</dbReference>
<dbReference type="Proteomes" id="UP000277279">
    <property type="component" value="Unassembled WGS sequence"/>
</dbReference>
<proteinExistence type="inferred from homology"/>
<dbReference type="InterPro" id="IPR052028">
    <property type="entry name" value="HipA_Ser/Thr_kinase"/>
</dbReference>
<protein>
    <submittedName>
        <fullName evidence="6">Type II toxin-antitoxin system HipA family toxin</fullName>
    </submittedName>
</protein>
<dbReference type="EMBL" id="RJJT01000036">
    <property type="protein sequence ID" value="RSB60909.1"/>
    <property type="molecule type" value="Genomic_DNA"/>
</dbReference>
<accession>A0A3R9A8V0</accession>
<feature type="domain" description="HipA N-terminal subdomain 1" evidence="5">
    <location>
        <begin position="13"/>
        <end position="107"/>
    </location>
</feature>
<keyword evidence="2" id="KW-0808">Transferase</keyword>
<comment type="caution">
    <text evidence="6">The sequence shown here is derived from an EMBL/GenBank/DDBJ whole genome shotgun (WGS) entry which is preliminary data.</text>
</comment>
<evidence type="ECO:0000313" key="7">
    <source>
        <dbReference type="Proteomes" id="UP000277279"/>
    </source>
</evidence>
<dbReference type="InterPro" id="IPR017508">
    <property type="entry name" value="HipA_N1"/>
</dbReference>
<dbReference type="NCBIfam" id="TIGR03071">
    <property type="entry name" value="couple_hipA"/>
    <property type="match status" value="1"/>
</dbReference>
<dbReference type="GO" id="GO:0005829">
    <property type="term" value="C:cytosol"/>
    <property type="evidence" value="ECO:0007669"/>
    <property type="project" value="TreeGrafter"/>
</dbReference>
<keyword evidence="3" id="KW-0418">Kinase</keyword>
<gene>
    <name evidence="6" type="ORF">EFD55_31060</name>
</gene>
<dbReference type="GO" id="GO:0004674">
    <property type="term" value="F:protein serine/threonine kinase activity"/>
    <property type="evidence" value="ECO:0007669"/>
    <property type="project" value="TreeGrafter"/>
</dbReference>
<organism evidence="6 7">
    <name type="scientific">Rhizobium pisi</name>
    <dbReference type="NCBI Taxonomy" id="574561"/>
    <lineage>
        <taxon>Bacteria</taxon>
        <taxon>Pseudomonadati</taxon>
        <taxon>Pseudomonadota</taxon>
        <taxon>Alphaproteobacteria</taxon>
        <taxon>Hyphomicrobiales</taxon>
        <taxon>Rhizobiaceae</taxon>
        <taxon>Rhizobium/Agrobacterium group</taxon>
        <taxon>Rhizobium</taxon>
    </lineage>
</organism>
<dbReference type="PANTHER" id="PTHR37419:SF1">
    <property type="entry name" value="SERINE_THREONINE-PROTEIN KINASE TOXIN HIPA"/>
    <property type="match status" value="1"/>
</dbReference>
<dbReference type="Gene3D" id="1.10.1070.20">
    <property type="match status" value="1"/>
</dbReference>
<name>A0A3R9A8V0_9HYPH</name>
<evidence type="ECO:0000259" key="4">
    <source>
        <dbReference type="Pfam" id="PF07804"/>
    </source>
</evidence>
<dbReference type="Pfam" id="PF13657">
    <property type="entry name" value="Couple_hipA"/>
    <property type="match status" value="1"/>
</dbReference>
<reference evidence="6 7" key="1">
    <citation type="submission" date="2018-11" db="EMBL/GenBank/DDBJ databases">
        <authorList>
            <person name="Huo Y."/>
        </authorList>
    </citation>
    <scope>NUCLEOTIDE SEQUENCE [LARGE SCALE GENOMIC DNA]</scope>
    <source>
        <strain evidence="6 7">DSM 30132</strain>
    </source>
</reference>
<evidence type="ECO:0000259" key="5">
    <source>
        <dbReference type="Pfam" id="PF13657"/>
    </source>
</evidence>
<dbReference type="OrthoDB" id="9805913at2"/>
<feature type="domain" description="HipA-like C-terminal" evidence="4">
    <location>
        <begin position="156"/>
        <end position="384"/>
    </location>
</feature>
<comment type="similarity">
    <text evidence="1">Belongs to the HipA Ser/Thr kinase family.</text>
</comment>
<evidence type="ECO:0000256" key="3">
    <source>
        <dbReference type="ARBA" id="ARBA00022777"/>
    </source>
</evidence>
<dbReference type="AlphaFoldDB" id="A0A3R9A8V0"/>
<dbReference type="Pfam" id="PF07804">
    <property type="entry name" value="HipA_C"/>
    <property type="match status" value="1"/>
</dbReference>
<evidence type="ECO:0000256" key="2">
    <source>
        <dbReference type="ARBA" id="ARBA00022679"/>
    </source>
</evidence>